<name>A0A915ADW4_PARUN</name>
<accession>A0A915ADW4</accession>
<dbReference type="Proteomes" id="UP000887569">
    <property type="component" value="Unplaced"/>
</dbReference>
<protein>
    <submittedName>
        <fullName evidence="2">N-acetyltransferase domain-containing protein</fullName>
    </submittedName>
</protein>
<evidence type="ECO:0000313" key="2">
    <source>
        <dbReference type="WBParaSite" id="PgR006_g033_t01"/>
    </source>
</evidence>
<reference evidence="2" key="1">
    <citation type="submission" date="2022-11" db="UniProtKB">
        <authorList>
            <consortium name="WormBaseParasite"/>
        </authorList>
    </citation>
    <scope>IDENTIFICATION</scope>
</reference>
<keyword evidence="1" id="KW-1185">Reference proteome</keyword>
<dbReference type="AlphaFoldDB" id="A0A915ADW4"/>
<sequence>MHTTCDRCLYLSLANELGWFPFSFAVAAKISTRNMPLENEAIES</sequence>
<evidence type="ECO:0000313" key="1">
    <source>
        <dbReference type="Proteomes" id="UP000887569"/>
    </source>
</evidence>
<proteinExistence type="predicted"/>
<dbReference type="WBParaSite" id="PgR006_g033_t01">
    <property type="protein sequence ID" value="PgR006_g033_t01"/>
    <property type="gene ID" value="PgR006_g033"/>
</dbReference>
<organism evidence="1 2">
    <name type="scientific">Parascaris univalens</name>
    <name type="common">Nematode worm</name>
    <dbReference type="NCBI Taxonomy" id="6257"/>
    <lineage>
        <taxon>Eukaryota</taxon>
        <taxon>Metazoa</taxon>
        <taxon>Ecdysozoa</taxon>
        <taxon>Nematoda</taxon>
        <taxon>Chromadorea</taxon>
        <taxon>Rhabditida</taxon>
        <taxon>Spirurina</taxon>
        <taxon>Ascaridomorpha</taxon>
        <taxon>Ascaridoidea</taxon>
        <taxon>Ascarididae</taxon>
        <taxon>Parascaris</taxon>
    </lineage>
</organism>